<dbReference type="OrthoDB" id="10396376at2759"/>
<comment type="caution">
    <text evidence="3">The sequence shown here is derived from an EMBL/GenBank/DDBJ whole genome shotgun (WGS) entry which is preliminary data.</text>
</comment>
<dbReference type="Proteomes" id="UP000444721">
    <property type="component" value="Unassembled WGS sequence"/>
</dbReference>
<feature type="coiled-coil region" evidence="1">
    <location>
        <begin position="493"/>
        <end position="629"/>
    </location>
</feature>
<accession>A0A6A5C4U6</accession>
<sequence>MSSASTTAKELNERIHSLKSMMSSLQNSPLSTHSSNGLMSSNNTSGVSISQNYQNTVPSSSNVRFSMSGFGSSVPSAGGSNLTPASSASMYHTNNNNMINSHQQHPQMMNQSLEMPTLSSTPSMMMMMDQLPSWSSLLIEDDEVKLLRENNQRMYSKIAQLQDSLNTYSAKLQFANEQLRDAEQKLRVTRVELDQEVDKRRMREREYQEEARNLHNQIEELQSQLELSEHKEKNLLESKEALEKINKDLERTNKEKNQLIAELNTVVVSKKTECEQHLDEVHQLKSQIANLSEELNEEKRNQQKSLENHRNILKDTQDKYEEKLTKLAKHIEKEKARHSQIMAHFKKQISDLEQQVALFDDLQQKNLALSSQFQNSAQREKFYKSKIDSLQIALNEQQTQTALMQQTLMHLSKEKENLLLSEKRLKDEIEDVNSLMESKAEKFNKEIQKLERTNVLQQQKILQLQSTITSMEAKLGKFESEKEIMLAQFGEQLFEKQEDLNALRRSFENAERDKQAQIDRLAKELDEKNVNLFNLNQAFKTKMSQYEEITESMKEQLEQQTNKESQAEAREEIFVKKLEEMQNRISFVEGENELLKEKLEQYNAIVERMNKLTEENELLQHHVNTLRVDNQSLRDTVDFYRGQNITSARQEDEMNRDTSLTYIEPVNNNSKLNDSAFLADDDDVEFQLNNEKSVGHDKIHHTILVNINKPSTEQDEEEEDNDAKSDAASSDSNELTRAMLDNDEEIGENTQEEDSEGSFAHVDDEEVDNEIEELTRPRKLTNLSPNSSSENYLTSQLSTLRKSVALSDDA</sequence>
<reference evidence="3 4" key="1">
    <citation type="journal article" date="2019" name="Sci. Rep.">
        <title>Nanopore sequencing improves the draft genome of the human pathogenic amoeba Naegleria fowleri.</title>
        <authorList>
            <person name="Liechti N."/>
            <person name="Schurch N."/>
            <person name="Bruggmann R."/>
            <person name="Wittwer M."/>
        </authorList>
    </citation>
    <scope>NUCLEOTIDE SEQUENCE [LARGE SCALE GENOMIC DNA]</scope>
    <source>
        <strain evidence="3 4">ATCC 30894</strain>
    </source>
</reference>
<feature type="compositionally biased region" description="Polar residues" evidence="2">
    <location>
        <begin position="781"/>
        <end position="801"/>
    </location>
</feature>
<proteinExistence type="predicted"/>
<dbReference type="OMA" id="IAVTMIH"/>
<dbReference type="GeneID" id="68120924"/>
<keyword evidence="4" id="KW-1185">Reference proteome</keyword>
<evidence type="ECO:0000256" key="1">
    <source>
        <dbReference type="SAM" id="Coils"/>
    </source>
</evidence>
<feature type="compositionally biased region" description="Acidic residues" evidence="2">
    <location>
        <begin position="763"/>
        <end position="772"/>
    </location>
</feature>
<dbReference type="RefSeq" id="XP_044565208.1">
    <property type="nucleotide sequence ID" value="XM_044704369.1"/>
</dbReference>
<feature type="coiled-coil region" evidence="1">
    <location>
        <begin position="144"/>
        <end position="355"/>
    </location>
</feature>
<evidence type="ECO:0000313" key="3">
    <source>
        <dbReference type="EMBL" id="KAF0980495.1"/>
    </source>
</evidence>
<organism evidence="3 4">
    <name type="scientific">Naegleria fowleri</name>
    <name type="common">Brain eating amoeba</name>
    <dbReference type="NCBI Taxonomy" id="5763"/>
    <lineage>
        <taxon>Eukaryota</taxon>
        <taxon>Discoba</taxon>
        <taxon>Heterolobosea</taxon>
        <taxon>Tetramitia</taxon>
        <taxon>Eutetramitia</taxon>
        <taxon>Vahlkampfiidae</taxon>
        <taxon>Naegleria</taxon>
    </lineage>
</organism>
<feature type="coiled-coil region" evidence="1">
    <location>
        <begin position="408"/>
        <end position="467"/>
    </location>
</feature>
<protein>
    <submittedName>
        <fullName evidence="3">Uncharacterized protein</fullName>
    </submittedName>
</protein>
<feature type="region of interest" description="Disordered" evidence="2">
    <location>
        <begin position="22"/>
        <end position="57"/>
    </location>
</feature>
<dbReference type="VEuPathDB" id="AmoebaDB:NfTy_026970"/>
<dbReference type="AlphaFoldDB" id="A0A6A5C4U6"/>
<dbReference type="VEuPathDB" id="AmoebaDB:FDP41_013709"/>
<feature type="region of interest" description="Disordered" evidence="2">
    <location>
        <begin position="707"/>
        <end position="810"/>
    </location>
</feature>
<keyword evidence="1" id="KW-0175">Coiled coil</keyword>
<feature type="compositionally biased region" description="Acidic residues" evidence="2">
    <location>
        <begin position="741"/>
        <end position="756"/>
    </location>
</feature>
<feature type="region of interest" description="Disordered" evidence="2">
    <location>
        <begin position="73"/>
        <end position="102"/>
    </location>
</feature>
<dbReference type="EMBL" id="VFQX01000019">
    <property type="protein sequence ID" value="KAF0980495.1"/>
    <property type="molecule type" value="Genomic_DNA"/>
</dbReference>
<name>A0A6A5C4U6_NAEFO</name>
<evidence type="ECO:0000256" key="2">
    <source>
        <dbReference type="SAM" id="MobiDB-lite"/>
    </source>
</evidence>
<dbReference type="VEuPathDB" id="AmoebaDB:NF0043960"/>
<evidence type="ECO:0000313" key="4">
    <source>
        <dbReference type="Proteomes" id="UP000444721"/>
    </source>
</evidence>
<gene>
    <name evidence="3" type="ORF">FDP41_013709</name>
</gene>